<keyword evidence="2" id="KW-0808">Transferase</keyword>
<evidence type="ECO:0000256" key="1">
    <source>
        <dbReference type="ARBA" id="ARBA00022676"/>
    </source>
</evidence>
<dbReference type="InterPro" id="IPR029044">
    <property type="entry name" value="Nucleotide-diphossugar_trans"/>
</dbReference>
<dbReference type="Pfam" id="PF00535">
    <property type="entry name" value="Glycos_transf_2"/>
    <property type="match status" value="1"/>
</dbReference>
<dbReference type="InterPro" id="IPR001173">
    <property type="entry name" value="Glyco_trans_2-like"/>
</dbReference>
<dbReference type="SUPFAM" id="SSF53448">
    <property type="entry name" value="Nucleotide-diphospho-sugar transferases"/>
    <property type="match status" value="1"/>
</dbReference>
<accession>A0A1C6JDM0</accession>
<proteinExistence type="predicted"/>
<reference evidence="4" key="1">
    <citation type="submission" date="2015-09" db="EMBL/GenBank/DDBJ databases">
        <authorList>
            <consortium name="Pathogen Informatics"/>
        </authorList>
    </citation>
    <scope>NUCLEOTIDE SEQUENCE</scope>
    <source>
        <strain evidence="4">2789STDY5834896</strain>
    </source>
</reference>
<dbReference type="PANTHER" id="PTHR22916">
    <property type="entry name" value="GLYCOSYLTRANSFERASE"/>
    <property type="match status" value="1"/>
</dbReference>
<evidence type="ECO:0000313" key="4">
    <source>
        <dbReference type="EMBL" id="SCJ80079.1"/>
    </source>
</evidence>
<dbReference type="GO" id="GO:0016757">
    <property type="term" value="F:glycosyltransferase activity"/>
    <property type="evidence" value="ECO:0007669"/>
    <property type="project" value="UniProtKB-KW"/>
</dbReference>
<organism evidence="4">
    <name type="scientific">uncultured Anaerotruncus sp</name>
    <dbReference type="NCBI Taxonomy" id="905011"/>
    <lineage>
        <taxon>Bacteria</taxon>
        <taxon>Bacillati</taxon>
        <taxon>Bacillota</taxon>
        <taxon>Clostridia</taxon>
        <taxon>Eubacteriales</taxon>
        <taxon>Oscillospiraceae</taxon>
        <taxon>Anaerotruncus</taxon>
        <taxon>environmental samples</taxon>
    </lineage>
</organism>
<gene>
    <name evidence="4" type="primary">kfoC_3</name>
    <name evidence="4" type="ORF">SAMEA3545359_02109</name>
</gene>
<evidence type="ECO:0000259" key="3">
    <source>
        <dbReference type="Pfam" id="PF00535"/>
    </source>
</evidence>
<dbReference type="PANTHER" id="PTHR22916:SF51">
    <property type="entry name" value="GLYCOSYLTRANSFERASE EPSH-RELATED"/>
    <property type="match status" value="1"/>
</dbReference>
<evidence type="ECO:0000256" key="2">
    <source>
        <dbReference type="ARBA" id="ARBA00022679"/>
    </source>
</evidence>
<keyword evidence="1" id="KW-0328">Glycosyltransferase</keyword>
<dbReference type="CDD" id="cd00761">
    <property type="entry name" value="Glyco_tranf_GTA_type"/>
    <property type="match status" value="1"/>
</dbReference>
<dbReference type="EMBL" id="FMHG01000001">
    <property type="protein sequence ID" value="SCJ80079.1"/>
    <property type="molecule type" value="Genomic_DNA"/>
</dbReference>
<dbReference type="AlphaFoldDB" id="A0A1C6JDM0"/>
<sequence length="341" mass="39620">MSKPSISIIIPVFNASCYLSRCIKSIRGQSFVAWELIVVDDGSTDDSADIYHRFASLDNRIHIFRQKNAGPSSARNTGIRHAKGDYVVFVDADDWLEPNMLATLHALIKTSDLALCGYYRDFFKPHKNIFKEISVTIPSTTLHLYDIDNTVFNELYKKSYLNALWNKLYRNDFIKKNSLCFREDIQIGEDLLFNLAYLSNINTIRISSEPLYHYVEENSRSLTRKFTPERIRYNELVYQSICTFKTDVLSLTHPNTVDSDIYLRGCFTILEQIFSSKDLRETEKNIYVQKILNSAFTSQAINATGCRSLEFVLYRVLLKIKVPFLLKAFTHFRLFVKKMLR</sequence>
<protein>
    <submittedName>
        <fullName evidence="4">Chondroitin polymerase</fullName>
    </submittedName>
</protein>
<dbReference type="Gene3D" id="3.90.550.10">
    <property type="entry name" value="Spore Coat Polysaccharide Biosynthesis Protein SpsA, Chain A"/>
    <property type="match status" value="1"/>
</dbReference>
<name>A0A1C6JDM0_9FIRM</name>
<feature type="domain" description="Glycosyltransferase 2-like" evidence="3">
    <location>
        <begin position="7"/>
        <end position="130"/>
    </location>
</feature>